<sequence length="263" mass="29130">MHEMPVTIFNHTCGQHVHVGRGTDGFELPALQRFVSVLWIGGEEVLNAVHPAYRTNGVFCPSLHTSTLLAKGKAARPQGVLQADWLRRCGVTEDDEASVSLRAKLEAIWSAGSVYELCDMLVGDRKKEPAYNFANLKPPTDDPAGVSFAHLIPRRPPPEEFPIDELPFDDDPADKKITIEFRQAGGDIKGDYGFEFMMAWVRVATGLVAWAIDTDAEDFAKVARDIHESRGENKAFRLGIFLNAIGIPGEDIERMMARVAQLE</sequence>
<dbReference type="PANTHER" id="PTHR36847:SF1">
    <property type="entry name" value="AMIDOLIGASE ENZYME"/>
    <property type="match status" value="1"/>
</dbReference>
<dbReference type="AlphaFoldDB" id="A0A4Q4T1T7"/>
<dbReference type="OrthoDB" id="412402at2759"/>
<comment type="caution">
    <text evidence="1">The sequence shown here is derived from an EMBL/GenBank/DDBJ whole genome shotgun (WGS) entry which is preliminary data.</text>
</comment>
<evidence type="ECO:0000313" key="2">
    <source>
        <dbReference type="Proteomes" id="UP000293360"/>
    </source>
</evidence>
<accession>A0A4Q4T1T7</accession>
<organism evidence="1 2">
    <name type="scientific">Monosporascus ibericus</name>
    <dbReference type="NCBI Taxonomy" id="155417"/>
    <lineage>
        <taxon>Eukaryota</taxon>
        <taxon>Fungi</taxon>
        <taxon>Dikarya</taxon>
        <taxon>Ascomycota</taxon>
        <taxon>Pezizomycotina</taxon>
        <taxon>Sordariomycetes</taxon>
        <taxon>Xylariomycetidae</taxon>
        <taxon>Xylariales</taxon>
        <taxon>Xylariales incertae sedis</taxon>
        <taxon>Monosporascus</taxon>
    </lineage>
</organism>
<protein>
    <submittedName>
        <fullName evidence="1">Uncharacterized protein</fullName>
    </submittedName>
</protein>
<reference evidence="1 2" key="1">
    <citation type="submission" date="2018-06" db="EMBL/GenBank/DDBJ databases">
        <title>Complete Genomes of Monosporascus.</title>
        <authorList>
            <person name="Robinson A.J."/>
            <person name="Natvig D.O."/>
        </authorList>
    </citation>
    <scope>NUCLEOTIDE SEQUENCE [LARGE SCALE GENOMIC DNA]</scope>
    <source>
        <strain evidence="1 2">CBS 110550</strain>
    </source>
</reference>
<evidence type="ECO:0000313" key="1">
    <source>
        <dbReference type="EMBL" id="RYO95830.1"/>
    </source>
</evidence>
<gene>
    <name evidence="1" type="ORF">DL764_007582</name>
</gene>
<dbReference type="PANTHER" id="PTHR36847">
    <property type="entry name" value="AMIDOLIGASE ENZYME"/>
    <property type="match status" value="1"/>
</dbReference>
<proteinExistence type="predicted"/>
<name>A0A4Q4T1T7_9PEZI</name>
<dbReference type="EMBL" id="QJNU01000533">
    <property type="protein sequence ID" value="RYO95830.1"/>
    <property type="molecule type" value="Genomic_DNA"/>
</dbReference>
<dbReference type="Proteomes" id="UP000293360">
    <property type="component" value="Unassembled WGS sequence"/>
</dbReference>
<keyword evidence="2" id="KW-1185">Reference proteome</keyword>